<dbReference type="PANTHER" id="PTHR11070:SF45">
    <property type="entry name" value="DNA 3'-5' HELICASE"/>
    <property type="match status" value="1"/>
</dbReference>
<dbReference type="SUPFAM" id="SSF52540">
    <property type="entry name" value="P-loop containing nucleoside triphosphate hydrolases"/>
    <property type="match status" value="1"/>
</dbReference>
<dbReference type="Gene3D" id="3.40.50.300">
    <property type="entry name" value="P-loop containing nucleotide triphosphate hydrolases"/>
    <property type="match status" value="2"/>
</dbReference>
<keyword evidence="1 9" id="KW-0547">Nucleotide-binding</keyword>
<evidence type="ECO:0000256" key="4">
    <source>
        <dbReference type="ARBA" id="ARBA00022840"/>
    </source>
</evidence>
<comment type="catalytic activity">
    <reaction evidence="8">
        <text>ATP + H2O = ADP + phosphate + H(+)</text>
        <dbReference type="Rhea" id="RHEA:13065"/>
        <dbReference type="ChEBI" id="CHEBI:15377"/>
        <dbReference type="ChEBI" id="CHEBI:15378"/>
        <dbReference type="ChEBI" id="CHEBI:30616"/>
        <dbReference type="ChEBI" id="CHEBI:43474"/>
        <dbReference type="ChEBI" id="CHEBI:456216"/>
        <dbReference type="EC" id="5.6.2.4"/>
    </reaction>
</comment>
<dbReference type="RefSeq" id="WP_118942708.1">
    <property type="nucleotide sequence ID" value="NZ_CP032125.1"/>
</dbReference>
<dbReference type="EMBL" id="CP032125">
    <property type="protein sequence ID" value="AXX98052.1"/>
    <property type="molecule type" value="Genomic_DNA"/>
</dbReference>
<feature type="binding site" evidence="9">
    <location>
        <begin position="250"/>
        <end position="257"/>
    </location>
    <ligand>
        <name>ATP</name>
        <dbReference type="ChEBI" id="CHEBI:30616"/>
    </ligand>
</feature>
<dbReference type="Pfam" id="PF13361">
    <property type="entry name" value="UvrD_C"/>
    <property type="match status" value="1"/>
</dbReference>
<dbReference type="OrthoDB" id="7211215at2"/>
<dbReference type="GO" id="GO:0003677">
    <property type="term" value="F:DNA binding"/>
    <property type="evidence" value="ECO:0007669"/>
    <property type="project" value="InterPro"/>
</dbReference>
<accession>A0A347UGS4</accession>
<protein>
    <recommendedName>
        <fullName evidence="7">DNA 3'-5' helicase</fullName>
        <ecNumber evidence="7">5.6.2.4</ecNumber>
    </recommendedName>
</protein>
<dbReference type="Gene3D" id="3.30.2310.20">
    <property type="entry name" value="RelE-like"/>
    <property type="match status" value="1"/>
</dbReference>
<dbReference type="InterPro" id="IPR014016">
    <property type="entry name" value="UvrD-like_ATP-bd"/>
</dbReference>
<feature type="domain" description="UvrD-like helicase ATP-binding" evidence="10">
    <location>
        <begin position="229"/>
        <end position="520"/>
    </location>
</feature>
<evidence type="ECO:0000313" key="12">
    <source>
        <dbReference type="Proteomes" id="UP000261704"/>
    </source>
</evidence>
<keyword evidence="5" id="KW-0413">Isomerase</keyword>
<dbReference type="PANTHER" id="PTHR11070">
    <property type="entry name" value="UVRD / RECB / PCRA DNA HELICASE FAMILY MEMBER"/>
    <property type="match status" value="1"/>
</dbReference>
<keyword evidence="3 9" id="KW-0347">Helicase</keyword>
<name>A0A347UGS4_9RHOB</name>
<evidence type="ECO:0000256" key="5">
    <source>
        <dbReference type="ARBA" id="ARBA00023235"/>
    </source>
</evidence>
<organism evidence="11 12">
    <name type="scientific">Profundibacter amoris</name>
    <dbReference type="NCBI Taxonomy" id="2171755"/>
    <lineage>
        <taxon>Bacteria</taxon>
        <taxon>Pseudomonadati</taxon>
        <taxon>Pseudomonadota</taxon>
        <taxon>Alphaproteobacteria</taxon>
        <taxon>Rhodobacterales</taxon>
        <taxon>Paracoccaceae</taxon>
        <taxon>Profundibacter</taxon>
    </lineage>
</organism>
<dbReference type="GO" id="GO:0005829">
    <property type="term" value="C:cytosol"/>
    <property type="evidence" value="ECO:0007669"/>
    <property type="project" value="TreeGrafter"/>
</dbReference>
<evidence type="ECO:0000256" key="1">
    <source>
        <dbReference type="ARBA" id="ARBA00022741"/>
    </source>
</evidence>
<evidence type="ECO:0000313" key="11">
    <source>
        <dbReference type="EMBL" id="AXX98052.1"/>
    </source>
</evidence>
<dbReference type="Pfam" id="PF00580">
    <property type="entry name" value="UvrD-helicase"/>
    <property type="match status" value="1"/>
</dbReference>
<dbReference type="KEGG" id="pamo:BAR1_08985"/>
<dbReference type="InterPro" id="IPR014017">
    <property type="entry name" value="DNA_helicase_UvrD-like_C"/>
</dbReference>
<gene>
    <name evidence="11" type="ORF">BAR1_08985</name>
</gene>
<keyword evidence="2 9" id="KW-0378">Hydrolase</keyword>
<evidence type="ECO:0000256" key="3">
    <source>
        <dbReference type="ARBA" id="ARBA00022806"/>
    </source>
</evidence>
<dbReference type="GO" id="GO:0000725">
    <property type="term" value="P:recombinational repair"/>
    <property type="evidence" value="ECO:0007669"/>
    <property type="project" value="TreeGrafter"/>
</dbReference>
<dbReference type="GO" id="GO:0043138">
    <property type="term" value="F:3'-5' DNA helicase activity"/>
    <property type="evidence" value="ECO:0007669"/>
    <property type="project" value="UniProtKB-EC"/>
</dbReference>
<dbReference type="InterPro" id="IPR035093">
    <property type="entry name" value="RelE/ParE_toxin_dom_sf"/>
</dbReference>
<dbReference type="InterPro" id="IPR027417">
    <property type="entry name" value="P-loop_NTPase"/>
</dbReference>
<keyword evidence="12" id="KW-1185">Reference proteome</keyword>
<evidence type="ECO:0000259" key="10">
    <source>
        <dbReference type="PROSITE" id="PS51198"/>
    </source>
</evidence>
<comment type="catalytic activity">
    <reaction evidence="6">
        <text>Couples ATP hydrolysis with the unwinding of duplex DNA by translocating in the 3'-5' direction.</text>
        <dbReference type="EC" id="5.6.2.4"/>
    </reaction>
</comment>
<dbReference type="GO" id="GO:0016887">
    <property type="term" value="F:ATP hydrolysis activity"/>
    <property type="evidence" value="ECO:0007669"/>
    <property type="project" value="RHEA"/>
</dbReference>
<proteinExistence type="predicted"/>
<dbReference type="InterPro" id="IPR000212">
    <property type="entry name" value="DNA_helicase_UvrD/REP"/>
</dbReference>
<dbReference type="Proteomes" id="UP000261704">
    <property type="component" value="Chromosome"/>
</dbReference>
<keyword evidence="4 9" id="KW-0067">ATP-binding</keyword>
<dbReference type="EC" id="5.6.2.4" evidence="7"/>
<reference evidence="11 12" key="1">
    <citation type="submission" date="2018-09" db="EMBL/GenBank/DDBJ databases">
        <title>Profundibacter amoris BAR1 gen. nov., sp. nov., a new member of the Roseobacter clade isolated at Lokis Castle Vent Field on the Arctic Mid-Oceanic Ridge.</title>
        <authorList>
            <person name="Le Moine Bauer S."/>
            <person name="Sjoeberg A.G."/>
            <person name="L'Haridon S."/>
            <person name="Stokke R."/>
            <person name="Roalkvam I."/>
            <person name="Steen I.H."/>
            <person name="Dahle H."/>
        </authorList>
    </citation>
    <scope>NUCLEOTIDE SEQUENCE [LARGE SCALE GENOMIC DNA]</scope>
    <source>
        <strain evidence="11 12">BAR1</strain>
    </source>
</reference>
<evidence type="ECO:0000256" key="2">
    <source>
        <dbReference type="ARBA" id="ARBA00022801"/>
    </source>
</evidence>
<evidence type="ECO:0000256" key="9">
    <source>
        <dbReference type="PROSITE-ProRule" id="PRU00560"/>
    </source>
</evidence>
<dbReference type="GO" id="GO:0005524">
    <property type="term" value="F:ATP binding"/>
    <property type="evidence" value="ECO:0007669"/>
    <property type="project" value="UniProtKB-UniRule"/>
</dbReference>
<evidence type="ECO:0000256" key="7">
    <source>
        <dbReference type="ARBA" id="ARBA00034808"/>
    </source>
</evidence>
<sequence>MKFLIANTFSQSLGKLQAQEQKAAKVTALDLQMDPSAPGLQFHRISNSKDANFWSIRVSRDLRIIVHKTANSFLICFVGHHDDAYAWAERRRVDTHPRTGAAQIVEVRERVEEIPVYVEVPAEAPPEPKIFASLAEDDLLGVGVPEEWLNDVQNATENSFFDLHDHLPGEASEALLNFATGGKLSIGFLVASDTTPFEHPDAMRRFRAFDNVDELKTALDLPWEQWIVFLHPSQRAVVERVFNGPARVTGSAGTGKTIVALHRAARHLREDANARVLLTSFSSPLANSIKGKLALLLSEEQHLLDRATVLSFKGIAKELFMLINGHEPRIANDSQVSDVISAAKSKLDYQDNSLNFLLSEWRNVVDAWQISDLESYSSVQRIGRRNRLGNQQRARLWPVFEQAKRSISNMGRTTWDEVFQSVADYYFSKPEKPFSHVVVDESQDLSVTQLRMLSAISADSANCLFFAGDIGQRIFQEPFSWKSHGIDIRGRSSTLKVNYRTSHQIRMVIDKLLPETLRDADGNEDSRQGVVSVINGTKPILQDFPNQQSENTAVSEWISKQISQGVEPHEIGIFTRETDQLIRARRAVQQANQSVCELSERQERAEAAVRIGTMHLAKGLEFRSVCVMACDEGILPLENRLDISGDEDELELHFETERHLFYVACTRARDDLLVTSVRPRSEFIDDLEQSLVSE</sequence>
<evidence type="ECO:0000256" key="6">
    <source>
        <dbReference type="ARBA" id="ARBA00034617"/>
    </source>
</evidence>
<dbReference type="AlphaFoldDB" id="A0A347UGS4"/>
<dbReference type="SUPFAM" id="SSF143011">
    <property type="entry name" value="RelE-like"/>
    <property type="match status" value="1"/>
</dbReference>
<evidence type="ECO:0000256" key="8">
    <source>
        <dbReference type="ARBA" id="ARBA00048988"/>
    </source>
</evidence>
<dbReference type="PROSITE" id="PS51198">
    <property type="entry name" value="UVRD_HELICASE_ATP_BIND"/>
    <property type="match status" value="1"/>
</dbReference>